<dbReference type="HOGENOM" id="CLU_158040_2_1_6"/>
<dbReference type="InterPro" id="IPR009057">
    <property type="entry name" value="Homeodomain-like_sf"/>
</dbReference>
<gene>
    <name evidence="6" type="primary">fis [C]</name>
    <name evidence="6" type="ordered locus">TVNIR_0469</name>
</gene>
<keyword evidence="7" id="KW-1185">Reference proteome</keyword>
<evidence type="ECO:0000313" key="7">
    <source>
        <dbReference type="Proteomes" id="UP000010809"/>
    </source>
</evidence>
<dbReference type="KEGG" id="tni:TVNIR_0469"/>
<evidence type="ECO:0000256" key="2">
    <source>
        <dbReference type="ARBA" id="ARBA00023125"/>
    </source>
</evidence>
<dbReference type="STRING" id="1255043.TVNIR_0469"/>
<dbReference type="Pfam" id="PF02954">
    <property type="entry name" value="HTH_8"/>
    <property type="match status" value="1"/>
</dbReference>
<dbReference type="PIRSF" id="PIRSF002097">
    <property type="entry name" value="DNA-binding_Fis"/>
    <property type="match status" value="1"/>
</dbReference>
<name>L0DUX8_THIND</name>
<dbReference type="PRINTS" id="PR01590">
    <property type="entry name" value="HTHFIS"/>
</dbReference>
<feature type="domain" description="DNA binding HTH" evidence="5">
    <location>
        <begin position="51"/>
        <end position="90"/>
    </location>
</feature>
<feature type="region of interest" description="Disordered" evidence="4">
    <location>
        <begin position="1"/>
        <end position="21"/>
    </location>
</feature>
<dbReference type="InterPro" id="IPR002197">
    <property type="entry name" value="HTH_Fis"/>
</dbReference>
<evidence type="ECO:0000256" key="4">
    <source>
        <dbReference type="SAM" id="MobiDB-lite"/>
    </source>
</evidence>
<dbReference type="GO" id="GO:0006355">
    <property type="term" value="P:regulation of DNA-templated transcription"/>
    <property type="evidence" value="ECO:0007669"/>
    <property type="project" value="InterPro"/>
</dbReference>
<dbReference type="InterPro" id="IPR005412">
    <property type="entry name" value="Fis_DNA-bd"/>
</dbReference>
<evidence type="ECO:0000256" key="1">
    <source>
        <dbReference type="ARBA" id="ARBA00008559"/>
    </source>
</evidence>
<keyword evidence="2 6" id="KW-0238">DNA-binding</keyword>
<sequence length="94" mass="10218">MNYSMDAASKVPARPGAQTPHRLAEHVRAALDDYFGTLNGEDAGDIYALVMAEVERPLLACVLERCGGNQTRAASLLGLNRATLRKKLRAHDLL</sequence>
<dbReference type="PRINTS" id="PR01591">
    <property type="entry name" value="DNABINDNGFIS"/>
</dbReference>
<dbReference type="PANTHER" id="PTHR47918">
    <property type="entry name" value="DNA-BINDING PROTEIN FIS"/>
    <property type="match status" value="1"/>
</dbReference>
<dbReference type="OrthoDB" id="9802388at2"/>
<accession>L0DUX8</accession>
<comment type="similarity">
    <text evidence="1">Belongs to the transcriptional regulatory Fis family.</text>
</comment>
<organism evidence="6 7">
    <name type="scientific">Thioalkalivibrio nitratireducens (strain DSM 14787 / UNIQEM 213 / ALEN2)</name>
    <dbReference type="NCBI Taxonomy" id="1255043"/>
    <lineage>
        <taxon>Bacteria</taxon>
        <taxon>Pseudomonadati</taxon>
        <taxon>Pseudomonadota</taxon>
        <taxon>Gammaproteobacteria</taxon>
        <taxon>Chromatiales</taxon>
        <taxon>Ectothiorhodospiraceae</taxon>
        <taxon>Thioalkalivibrio</taxon>
    </lineage>
</organism>
<dbReference type="GO" id="GO:0043565">
    <property type="term" value="F:sequence-specific DNA binding"/>
    <property type="evidence" value="ECO:0007669"/>
    <property type="project" value="InterPro"/>
</dbReference>
<protein>
    <recommendedName>
        <fullName evidence="3">Putative Fis-like DNA-binding protein</fullName>
    </recommendedName>
</protein>
<evidence type="ECO:0000256" key="3">
    <source>
        <dbReference type="ARBA" id="ARBA00029540"/>
    </source>
</evidence>
<evidence type="ECO:0000313" key="6">
    <source>
        <dbReference type="EMBL" id="AGA32171.1"/>
    </source>
</evidence>
<dbReference type="Gene3D" id="1.10.10.60">
    <property type="entry name" value="Homeodomain-like"/>
    <property type="match status" value="1"/>
</dbReference>
<dbReference type="AlphaFoldDB" id="L0DUX8"/>
<dbReference type="PATRIC" id="fig|1255043.3.peg.472"/>
<dbReference type="EMBL" id="CP003989">
    <property type="protein sequence ID" value="AGA32171.1"/>
    <property type="molecule type" value="Genomic_DNA"/>
</dbReference>
<evidence type="ECO:0000259" key="5">
    <source>
        <dbReference type="Pfam" id="PF02954"/>
    </source>
</evidence>
<reference evidence="6" key="1">
    <citation type="submission" date="2015-12" db="EMBL/GenBank/DDBJ databases">
        <authorList>
            <person name="Tikhonova T.V."/>
            <person name="Pavlov A.R."/>
            <person name="Beletsky A.V."/>
            <person name="Mardanov A.V."/>
            <person name="Sorokin D.Y."/>
            <person name="Ravin N.V."/>
            <person name="Popov V.O."/>
        </authorList>
    </citation>
    <scope>NUCLEOTIDE SEQUENCE</scope>
    <source>
        <strain evidence="6">DSM 14787</strain>
    </source>
</reference>
<dbReference type="Proteomes" id="UP000010809">
    <property type="component" value="Chromosome"/>
</dbReference>
<dbReference type="PANTHER" id="PTHR47918:SF1">
    <property type="entry name" value="DNA-BINDING PROTEIN FIS"/>
    <property type="match status" value="1"/>
</dbReference>
<dbReference type="InterPro" id="IPR050207">
    <property type="entry name" value="Trans_regulatory_Fis"/>
</dbReference>
<dbReference type="SUPFAM" id="SSF46689">
    <property type="entry name" value="Homeodomain-like"/>
    <property type="match status" value="1"/>
</dbReference>
<proteinExistence type="inferred from homology"/>
<dbReference type="eggNOG" id="COG2901">
    <property type="taxonomic scope" value="Bacteria"/>
</dbReference>